<name>A0A182T9G0_9DIPT</name>
<evidence type="ECO:0000313" key="3">
    <source>
        <dbReference type="Proteomes" id="UP000075901"/>
    </source>
</evidence>
<accession>A0A182T9G0</accession>
<keyword evidence="3" id="KW-1185">Reference proteome</keyword>
<evidence type="ECO:0000313" key="2">
    <source>
        <dbReference type="EnsemblMetazoa" id="AMAM022316-PA"/>
    </source>
</evidence>
<sequence>MSTLIVSQTRAALYTWIFASSRRQLLHHNRSTIVPSMAHGLAMIVVMAVMMVAGNWWMLLLLLSRLCFCDADKRLAPRADIKRCVIGSEARFRGHRSNGGLHPPYTIQSIKSNPARAHTLTQSST</sequence>
<organism evidence="2 3">
    <name type="scientific">Anopheles maculatus</name>
    <dbReference type="NCBI Taxonomy" id="74869"/>
    <lineage>
        <taxon>Eukaryota</taxon>
        <taxon>Metazoa</taxon>
        <taxon>Ecdysozoa</taxon>
        <taxon>Arthropoda</taxon>
        <taxon>Hexapoda</taxon>
        <taxon>Insecta</taxon>
        <taxon>Pterygota</taxon>
        <taxon>Neoptera</taxon>
        <taxon>Endopterygota</taxon>
        <taxon>Diptera</taxon>
        <taxon>Nematocera</taxon>
        <taxon>Culicoidea</taxon>
        <taxon>Culicidae</taxon>
        <taxon>Anophelinae</taxon>
        <taxon>Anopheles</taxon>
        <taxon>Anopheles maculatus group</taxon>
    </lineage>
</organism>
<reference evidence="2" key="2">
    <citation type="submission" date="2020-05" db="UniProtKB">
        <authorList>
            <consortium name="EnsemblMetazoa"/>
        </authorList>
    </citation>
    <scope>IDENTIFICATION</scope>
    <source>
        <strain evidence="2">maculatus3</strain>
    </source>
</reference>
<keyword evidence="1" id="KW-1133">Transmembrane helix</keyword>
<proteinExistence type="predicted"/>
<protein>
    <submittedName>
        <fullName evidence="2">Uncharacterized protein</fullName>
    </submittedName>
</protein>
<dbReference type="AlphaFoldDB" id="A0A182T9G0"/>
<feature type="transmembrane region" description="Helical" evidence="1">
    <location>
        <begin position="41"/>
        <end position="63"/>
    </location>
</feature>
<keyword evidence="1" id="KW-0812">Transmembrane</keyword>
<reference evidence="3" key="1">
    <citation type="submission" date="2013-09" db="EMBL/GenBank/DDBJ databases">
        <title>The Genome Sequence of Anopheles maculatus species B.</title>
        <authorList>
            <consortium name="The Broad Institute Genomics Platform"/>
            <person name="Neafsey D.E."/>
            <person name="Besansky N."/>
            <person name="Howell P."/>
            <person name="Walton C."/>
            <person name="Young S.K."/>
            <person name="Zeng Q."/>
            <person name="Gargeya S."/>
            <person name="Fitzgerald M."/>
            <person name="Haas B."/>
            <person name="Abouelleil A."/>
            <person name="Allen A.W."/>
            <person name="Alvarado L."/>
            <person name="Arachchi H.M."/>
            <person name="Berlin A.M."/>
            <person name="Chapman S.B."/>
            <person name="Gainer-Dewar J."/>
            <person name="Goldberg J."/>
            <person name="Griggs A."/>
            <person name="Gujja S."/>
            <person name="Hansen M."/>
            <person name="Howarth C."/>
            <person name="Imamovic A."/>
            <person name="Ireland A."/>
            <person name="Larimer J."/>
            <person name="McCowan C."/>
            <person name="Murphy C."/>
            <person name="Pearson M."/>
            <person name="Poon T.W."/>
            <person name="Priest M."/>
            <person name="Roberts A."/>
            <person name="Saif S."/>
            <person name="Shea T."/>
            <person name="Sisk P."/>
            <person name="Sykes S."/>
            <person name="Wortman J."/>
            <person name="Nusbaum C."/>
            <person name="Birren B."/>
        </authorList>
    </citation>
    <scope>NUCLEOTIDE SEQUENCE [LARGE SCALE GENOMIC DNA]</scope>
    <source>
        <strain evidence="3">maculatus3</strain>
    </source>
</reference>
<dbReference type="VEuPathDB" id="VectorBase:AMAM022316"/>
<keyword evidence="1" id="KW-0472">Membrane</keyword>
<dbReference type="Proteomes" id="UP000075901">
    <property type="component" value="Unassembled WGS sequence"/>
</dbReference>
<evidence type="ECO:0000256" key="1">
    <source>
        <dbReference type="SAM" id="Phobius"/>
    </source>
</evidence>
<dbReference type="EnsemblMetazoa" id="AMAM022316-RA">
    <property type="protein sequence ID" value="AMAM022316-PA"/>
    <property type="gene ID" value="AMAM022316"/>
</dbReference>